<evidence type="ECO:0000256" key="1">
    <source>
        <dbReference type="SAM" id="Phobius"/>
    </source>
</evidence>
<reference evidence="2 3" key="1">
    <citation type="submission" date="2009-01" db="EMBL/GenBank/DDBJ databases">
        <authorList>
            <person name="Fulton L."/>
            <person name="Clifton S."/>
            <person name="Chinwalla A.T."/>
            <person name="Mitreva M."/>
            <person name="Sodergren E."/>
            <person name="Weinstock G."/>
            <person name="Clifton S."/>
            <person name="Dooling D.J."/>
            <person name="Fulton B."/>
            <person name="Minx P."/>
            <person name="Pepin K.H."/>
            <person name="Johnson M."/>
            <person name="Bhonagiri V."/>
            <person name="Nash W.E."/>
            <person name="Mardis E.R."/>
            <person name="Wilson R.K."/>
        </authorList>
    </citation>
    <scope>NUCLEOTIDE SEQUENCE [LARGE SCALE GENOMIC DNA]</scope>
    <source>
        <strain evidence="2 3">ATCC 33806</strain>
    </source>
</reference>
<keyword evidence="1" id="KW-0812">Transmembrane</keyword>
<name>C0E0Z0_9CORY</name>
<dbReference type="HOGENOM" id="CLU_2768824_0_0_11"/>
<feature type="transmembrane region" description="Helical" evidence="1">
    <location>
        <begin position="12"/>
        <end position="32"/>
    </location>
</feature>
<evidence type="ECO:0000313" key="3">
    <source>
        <dbReference type="Proteomes" id="UP000006247"/>
    </source>
</evidence>
<gene>
    <name evidence="2" type="ORF">CORMATOL_00640</name>
</gene>
<sequence>MYLGQGYVSGCYLSQLLLVDAGLCGLAVALGFSTFRLTLVFLRLFYVVFMVICLISGPKYTFQCGFVFD</sequence>
<feature type="transmembrane region" description="Helical" evidence="1">
    <location>
        <begin position="44"/>
        <end position="62"/>
    </location>
</feature>
<dbReference type="EMBL" id="ACEB01000006">
    <property type="protein sequence ID" value="EEG27788.1"/>
    <property type="molecule type" value="Genomic_DNA"/>
</dbReference>
<comment type="caution">
    <text evidence="2">The sequence shown here is derived from an EMBL/GenBank/DDBJ whole genome shotgun (WGS) entry which is preliminary data.</text>
</comment>
<keyword evidence="1" id="KW-1133">Transmembrane helix</keyword>
<proteinExistence type="predicted"/>
<protein>
    <submittedName>
        <fullName evidence="2">Uncharacterized protein</fullName>
    </submittedName>
</protein>
<organism evidence="2 3">
    <name type="scientific">Corynebacterium matruchotii ATCC 33806</name>
    <dbReference type="NCBI Taxonomy" id="566549"/>
    <lineage>
        <taxon>Bacteria</taxon>
        <taxon>Bacillati</taxon>
        <taxon>Actinomycetota</taxon>
        <taxon>Actinomycetes</taxon>
        <taxon>Mycobacteriales</taxon>
        <taxon>Corynebacteriaceae</taxon>
        <taxon>Corynebacterium</taxon>
    </lineage>
</organism>
<keyword evidence="1" id="KW-0472">Membrane</keyword>
<evidence type="ECO:0000313" key="2">
    <source>
        <dbReference type="EMBL" id="EEG27788.1"/>
    </source>
</evidence>
<dbReference type="Proteomes" id="UP000006247">
    <property type="component" value="Unassembled WGS sequence"/>
</dbReference>
<dbReference type="AlphaFoldDB" id="C0E0Z0"/>
<accession>C0E0Z0</accession>